<feature type="compositionally biased region" description="Polar residues" evidence="1">
    <location>
        <begin position="220"/>
        <end position="236"/>
    </location>
</feature>
<feature type="region of interest" description="Disordered" evidence="1">
    <location>
        <begin position="202"/>
        <end position="236"/>
    </location>
</feature>
<reference evidence="3" key="1">
    <citation type="journal article" date="2019" name="Sci. Rep.">
        <title>Draft genome of Tanacetum cinerariifolium, the natural source of mosquito coil.</title>
        <authorList>
            <person name="Yamashiro T."/>
            <person name="Shiraishi A."/>
            <person name="Satake H."/>
            <person name="Nakayama K."/>
        </authorList>
    </citation>
    <scope>NUCLEOTIDE SEQUENCE</scope>
</reference>
<feature type="domain" description="Retrotransposon gag" evidence="2">
    <location>
        <begin position="102"/>
        <end position="160"/>
    </location>
</feature>
<evidence type="ECO:0000259" key="2">
    <source>
        <dbReference type="Pfam" id="PF03732"/>
    </source>
</evidence>
<evidence type="ECO:0000256" key="1">
    <source>
        <dbReference type="SAM" id="MobiDB-lite"/>
    </source>
</evidence>
<accession>A0A699JAU3</accession>
<protein>
    <recommendedName>
        <fullName evidence="2">Retrotransposon gag domain-containing protein</fullName>
    </recommendedName>
</protein>
<feature type="region of interest" description="Disordered" evidence="1">
    <location>
        <begin position="1"/>
        <end position="42"/>
    </location>
</feature>
<dbReference type="EMBL" id="BKCJ010390947">
    <property type="protein sequence ID" value="GFA24046.1"/>
    <property type="molecule type" value="Genomic_DNA"/>
</dbReference>
<name>A0A699JAU3_TANCI</name>
<dbReference type="AlphaFoldDB" id="A0A699JAU3"/>
<comment type="caution">
    <text evidence="3">The sequence shown here is derived from an EMBL/GenBank/DDBJ whole genome shotgun (WGS) entry which is preliminary data.</text>
</comment>
<evidence type="ECO:0000313" key="3">
    <source>
        <dbReference type="EMBL" id="GFA24046.1"/>
    </source>
</evidence>
<feature type="non-terminal residue" evidence="3">
    <location>
        <position position="1"/>
    </location>
</feature>
<dbReference type="InterPro" id="IPR005162">
    <property type="entry name" value="Retrotrans_gag_dom"/>
</dbReference>
<organism evidence="3">
    <name type="scientific">Tanacetum cinerariifolium</name>
    <name type="common">Dalmatian daisy</name>
    <name type="synonym">Chrysanthemum cinerariifolium</name>
    <dbReference type="NCBI Taxonomy" id="118510"/>
    <lineage>
        <taxon>Eukaryota</taxon>
        <taxon>Viridiplantae</taxon>
        <taxon>Streptophyta</taxon>
        <taxon>Embryophyta</taxon>
        <taxon>Tracheophyta</taxon>
        <taxon>Spermatophyta</taxon>
        <taxon>Magnoliopsida</taxon>
        <taxon>eudicotyledons</taxon>
        <taxon>Gunneridae</taxon>
        <taxon>Pentapetalae</taxon>
        <taxon>asterids</taxon>
        <taxon>campanulids</taxon>
        <taxon>Asterales</taxon>
        <taxon>Asteraceae</taxon>
        <taxon>Asteroideae</taxon>
        <taxon>Anthemideae</taxon>
        <taxon>Anthemidinae</taxon>
        <taxon>Tanacetum</taxon>
    </lineage>
</organism>
<feature type="compositionally biased region" description="Gly residues" evidence="1">
    <location>
        <begin position="1"/>
        <end position="37"/>
    </location>
</feature>
<gene>
    <name evidence="3" type="ORF">Tci_596018</name>
</gene>
<sequence length="270" mass="30586">NGNGNGNSNGNGGNGNGIGNGGNRNRGNGNGHGGNGNGDRRGDRHVARECTYQDFMKCQPLNFKGTEGVVSLIRWCEKMETVFHISNCPKRYQVKAYEANDKVYCPRNEIQKMETELWNLTMKNNDLATYTQRFQERTMMCTKTVPKEEDRVERFIKGLPDNIQGSVMATEPTRLLDDVRIANNMMDKKLKGYAIRNAENKRRLDANQKDNRGQQPPFKRQNTGGQNVARSYTAGNNETKGYVGTLPYFNRCKLHHEGKCTMKCVDLYEK</sequence>
<feature type="compositionally biased region" description="Basic and acidic residues" evidence="1">
    <location>
        <begin position="202"/>
        <end position="212"/>
    </location>
</feature>
<dbReference type="Pfam" id="PF03732">
    <property type="entry name" value="Retrotrans_gag"/>
    <property type="match status" value="1"/>
</dbReference>
<proteinExistence type="predicted"/>